<dbReference type="InterPro" id="IPR051786">
    <property type="entry name" value="ASN_synthetase/amidase"/>
</dbReference>
<dbReference type="KEGG" id="woc:BA177_01500"/>
<evidence type="ECO:0000256" key="1">
    <source>
        <dbReference type="ARBA" id="ARBA00005187"/>
    </source>
</evidence>
<gene>
    <name evidence="5" type="ORF">BA177_01500</name>
</gene>
<dbReference type="Gene3D" id="3.40.50.620">
    <property type="entry name" value="HUPs"/>
    <property type="match status" value="2"/>
</dbReference>
<dbReference type="RefSeq" id="WP_068612116.1">
    <property type="nucleotide sequence ID" value="NZ_CP016268.1"/>
</dbReference>
<dbReference type="EMBL" id="CP016268">
    <property type="protein sequence ID" value="ANO50070.1"/>
    <property type="molecule type" value="Genomic_DNA"/>
</dbReference>
<dbReference type="InterPro" id="IPR014729">
    <property type="entry name" value="Rossmann-like_a/b/a_fold"/>
</dbReference>
<dbReference type="SUPFAM" id="SSF52402">
    <property type="entry name" value="Adenine nucleotide alpha hydrolases-like"/>
    <property type="match status" value="1"/>
</dbReference>
<comment type="catalytic activity">
    <reaction evidence="3">
        <text>L-aspartate + L-glutamine + ATP + H2O = L-asparagine + L-glutamate + AMP + diphosphate + H(+)</text>
        <dbReference type="Rhea" id="RHEA:12228"/>
        <dbReference type="ChEBI" id="CHEBI:15377"/>
        <dbReference type="ChEBI" id="CHEBI:15378"/>
        <dbReference type="ChEBI" id="CHEBI:29985"/>
        <dbReference type="ChEBI" id="CHEBI:29991"/>
        <dbReference type="ChEBI" id="CHEBI:30616"/>
        <dbReference type="ChEBI" id="CHEBI:33019"/>
        <dbReference type="ChEBI" id="CHEBI:58048"/>
        <dbReference type="ChEBI" id="CHEBI:58359"/>
        <dbReference type="ChEBI" id="CHEBI:456215"/>
        <dbReference type="EC" id="6.3.5.4"/>
    </reaction>
</comment>
<reference evidence="5 6" key="1">
    <citation type="submission" date="2016-06" db="EMBL/GenBank/DDBJ databases">
        <title>Complete genome sequence of a deep-branching marine Gamma Proteobacterium Woeseia oceani type strain XK5.</title>
        <authorList>
            <person name="Mu D."/>
            <person name="Du Z."/>
        </authorList>
    </citation>
    <scope>NUCLEOTIDE SEQUENCE [LARGE SCALE GENOMIC DNA]</scope>
    <source>
        <strain evidence="5 6">XK5</strain>
    </source>
</reference>
<accession>A0A193LC11</accession>
<dbReference type="GO" id="GO:0006529">
    <property type="term" value="P:asparagine biosynthetic process"/>
    <property type="evidence" value="ECO:0007669"/>
    <property type="project" value="InterPro"/>
</dbReference>
<evidence type="ECO:0000256" key="3">
    <source>
        <dbReference type="ARBA" id="ARBA00048741"/>
    </source>
</evidence>
<dbReference type="InterPro" id="IPR029055">
    <property type="entry name" value="Ntn_hydrolases_N"/>
</dbReference>
<organism evidence="5 6">
    <name type="scientific">Woeseia oceani</name>
    <dbReference type="NCBI Taxonomy" id="1548547"/>
    <lineage>
        <taxon>Bacteria</taxon>
        <taxon>Pseudomonadati</taxon>
        <taxon>Pseudomonadota</taxon>
        <taxon>Gammaproteobacteria</taxon>
        <taxon>Woeseiales</taxon>
        <taxon>Woeseiaceae</taxon>
        <taxon>Woeseia</taxon>
    </lineage>
</organism>
<dbReference type="SUPFAM" id="SSF56235">
    <property type="entry name" value="N-terminal nucleophile aminohydrolases (Ntn hydrolases)"/>
    <property type="match status" value="1"/>
</dbReference>
<comment type="pathway">
    <text evidence="1">Amino-acid biosynthesis; L-asparagine biosynthesis; L-asparagine from L-aspartate (L-Gln route): step 1/1.</text>
</comment>
<evidence type="ECO:0000256" key="2">
    <source>
        <dbReference type="ARBA" id="ARBA00012737"/>
    </source>
</evidence>
<dbReference type="EC" id="6.3.5.4" evidence="2"/>
<dbReference type="GO" id="GO:0004066">
    <property type="term" value="F:asparagine synthase (glutamine-hydrolyzing) activity"/>
    <property type="evidence" value="ECO:0007669"/>
    <property type="project" value="UniProtKB-EC"/>
</dbReference>
<dbReference type="AlphaFoldDB" id="A0A193LC11"/>
<dbReference type="Proteomes" id="UP000092695">
    <property type="component" value="Chromosome"/>
</dbReference>
<dbReference type="Pfam" id="PF00733">
    <property type="entry name" value="Asn_synthase"/>
    <property type="match status" value="1"/>
</dbReference>
<name>A0A193LC11_9GAMM</name>
<dbReference type="InterPro" id="IPR001962">
    <property type="entry name" value="Asn_synthase"/>
</dbReference>
<feature type="domain" description="Asparagine synthetase" evidence="4">
    <location>
        <begin position="165"/>
        <end position="510"/>
    </location>
</feature>
<dbReference type="PANTHER" id="PTHR43284:SF1">
    <property type="entry name" value="ASPARAGINE SYNTHETASE"/>
    <property type="match status" value="1"/>
</dbReference>
<evidence type="ECO:0000313" key="6">
    <source>
        <dbReference type="Proteomes" id="UP000092695"/>
    </source>
</evidence>
<evidence type="ECO:0000259" key="4">
    <source>
        <dbReference type="Pfam" id="PF00733"/>
    </source>
</evidence>
<evidence type="ECO:0000313" key="5">
    <source>
        <dbReference type="EMBL" id="ANO50070.1"/>
    </source>
</evidence>
<protein>
    <recommendedName>
        <fullName evidence="2">asparagine synthase (glutamine-hydrolyzing)</fullName>
        <ecNumber evidence="2">6.3.5.4</ecNumber>
    </recommendedName>
</protein>
<dbReference type="STRING" id="1548547.BA177_01500"/>
<keyword evidence="6" id="KW-1185">Reference proteome</keyword>
<proteinExistence type="predicted"/>
<dbReference type="PANTHER" id="PTHR43284">
    <property type="entry name" value="ASPARAGINE SYNTHETASE (GLUTAMINE-HYDROLYZING)"/>
    <property type="match status" value="1"/>
</dbReference>
<sequence>MYEQNHGCGTVLGSIFRRDGTDNRPSPENLQTTKGECLVEQFWGSYVAILKEDHGPRVWVLRDPTGHLPCFVTDFGRIHVIFSHVDDCVALQLIDASINWDHVAAYLWFDHLVTSETGLEGVRQVQAGERLEIGPEGMTASYLWRPDSFCRKPFVEDRQFAREQLRGVIEQCVGTWASSYSSVLHQLSGGLDSAVVLACLARIKDPVHIVCENHFANNTESDERLFAREAANAAGVELIETQIPPSERPLDHCFETAKVATPAHSVFLPETHAAKKQRVQSHGIEAVFSGQGGDHFFQRSRNTHIAAEYIRRHGLNGDLFRIISDTSRFTNKPIWSVAATTVSSGLFRKPSNPYDIVKRSPLVSREALDAINFDEIRHPWVDAARDLPGSKQEQIFNVIDSQVFRHMPNCGADIVHPLISQPIIELCLQIPSYLLTYGGIDRALVRDAFEGLVPSSILRRTTKGATTGYFIGLLVRNITVLREFLLEGVLVSQGLLNKPALEDALTERSLIRSHNVLFPVLIAFRAEIWARSWSNNDRPATR</sequence>